<dbReference type="EMBL" id="GGEC01063255">
    <property type="protein sequence ID" value="MBX43739.1"/>
    <property type="molecule type" value="Transcribed_RNA"/>
</dbReference>
<evidence type="ECO:0000313" key="1">
    <source>
        <dbReference type="EMBL" id="MBX43739.1"/>
    </source>
</evidence>
<reference evidence="1" key="1">
    <citation type="submission" date="2018-02" db="EMBL/GenBank/DDBJ databases">
        <title>Rhizophora mucronata_Transcriptome.</title>
        <authorList>
            <person name="Meera S.P."/>
            <person name="Sreeshan A."/>
            <person name="Augustine A."/>
        </authorList>
    </citation>
    <scope>NUCLEOTIDE SEQUENCE</scope>
    <source>
        <tissue evidence="1">Leaf</tissue>
    </source>
</reference>
<dbReference type="AlphaFoldDB" id="A0A2P2NMN6"/>
<proteinExistence type="predicted"/>
<accession>A0A2P2NMN6</accession>
<name>A0A2P2NMN6_RHIMU</name>
<protein>
    <submittedName>
        <fullName evidence="1">Uncharacterized protein</fullName>
    </submittedName>
</protein>
<sequence>MQLNVGLCLACPYKFICLSMRYYLFT</sequence>
<organism evidence="1">
    <name type="scientific">Rhizophora mucronata</name>
    <name type="common">Asiatic mangrove</name>
    <dbReference type="NCBI Taxonomy" id="61149"/>
    <lineage>
        <taxon>Eukaryota</taxon>
        <taxon>Viridiplantae</taxon>
        <taxon>Streptophyta</taxon>
        <taxon>Embryophyta</taxon>
        <taxon>Tracheophyta</taxon>
        <taxon>Spermatophyta</taxon>
        <taxon>Magnoliopsida</taxon>
        <taxon>eudicotyledons</taxon>
        <taxon>Gunneridae</taxon>
        <taxon>Pentapetalae</taxon>
        <taxon>rosids</taxon>
        <taxon>fabids</taxon>
        <taxon>Malpighiales</taxon>
        <taxon>Rhizophoraceae</taxon>
        <taxon>Rhizophora</taxon>
    </lineage>
</organism>